<evidence type="ECO:0000256" key="5">
    <source>
        <dbReference type="ARBA" id="ARBA00022741"/>
    </source>
</evidence>
<keyword evidence="7" id="KW-0067">ATP-binding</keyword>
<evidence type="ECO:0000256" key="9">
    <source>
        <dbReference type="SAM" id="Coils"/>
    </source>
</evidence>
<feature type="repeat" description="TPR" evidence="8">
    <location>
        <begin position="222"/>
        <end position="255"/>
    </location>
</feature>
<dbReference type="InterPro" id="IPR011495">
    <property type="entry name" value="Sig_transdc_His_kin_sub2_dim/P"/>
</dbReference>
<dbReference type="SUPFAM" id="SSF55874">
    <property type="entry name" value="ATPase domain of HSP90 chaperone/DNA topoisomerase II/histidine kinase"/>
    <property type="match status" value="1"/>
</dbReference>
<evidence type="ECO:0000256" key="4">
    <source>
        <dbReference type="ARBA" id="ARBA00022679"/>
    </source>
</evidence>
<keyword evidence="10" id="KW-1133">Transmembrane helix</keyword>
<evidence type="ECO:0000256" key="1">
    <source>
        <dbReference type="ARBA" id="ARBA00000085"/>
    </source>
</evidence>
<dbReference type="Pfam" id="PF07568">
    <property type="entry name" value="HisKA_2"/>
    <property type="match status" value="1"/>
</dbReference>
<dbReference type="InterPro" id="IPR036890">
    <property type="entry name" value="HATPase_C_sf"/>
</dbReference>
<evidence type="ECO:0000259" key="11">
    <source>
        <dbReference type="PROSITE" id="PS50109"/>
    </source>
</evidence>
<dbReference type="PROSITE" id="PS50005">
    <property type="entry name" value="TPR"/>
    <property type="match status" value="3"/>
</dbReference>
<keyword evidence="3" id="KW-0597">Phosphoprotein</keyword>
<evidence type="ECO:0000256" key="10">
    <source>
        <dbReference type="SAM" id="Phobius"/>
    </source>
</evidence>
<comment type="caution">
    <text evidence="12">The sequence shown here is derived from an EMBL/GenBank/DDBJ whole genome shotgun (WGS) entry which is preliminary data.</text>
</comment>
<dbReference type="PANTHER" id="PTHR41523:SF8">
    <property type="entry name" value="ETHYLENE RESPONSE SENSOR PROTEIN"/>
    <property type="match status" value="1"/>
</dbReference>
<dbReference type="InterPro" id="IPR011990">
    <property type="entry name" value="TPR-like_helical_dom_sf"/>
</dbReference>
<keyword evidence="10" id="KW-0812">Transmembrane</keyword>
<sequence length="594" mass="68819">MKRILLFFTVLIGGVIQSIAQSDLHQKIEDAWSMRYESPDSVYQLLSNYTETAIQEKFKKEEARLYSYRGVLEDLKGNSDKAIELLLQAIRIQEGAYPEDLSFSYNNLGIAYFYQYNYKKALEYYNLSLEEDRKRKDPEGVAGTLINIGVVYTYIDSFPQALSMYSEAREVYESLNDSSGIASVLNNIGKLEFAEKEYAKAIRTYERSLTYSRNLSNPEIKFTTHYSLANCYFESGKIDLAILHTKKAIELAEKSGARERLQYGFEMLADLYAGKGEYKQAYIHQKKYTDLRDSLVNEDKNLRIAQMQELYESEKKDKVIAQQELEKQELEKIRQQKDRDLEEKTRQRNLFVGITLAAFFLLSVLYFAYRVKKRNEVLLEERNAAIQENLHQKEMMIGEVHHRVKNNLQLISSILDLQARNLSDEKALKAIEDSRHRVQSMSLIHQKLYTKENINGIRMDEYLKQLCEGILQSMKKEQTIVLRTEIEPVALHIDTSIPIGLIVTEVVTNAMKYAFQDRDSGTITIRFRKKEEVLELILTDDGVGMDRTTPDSTSTSFGMKMINSLCRQLKAELTIETNGGTAFRFNIKKYRIIE</sequence>
<reference evidence="13" key="1">
    <citation type="journal article" date="2019" name="Int. J. Syst. Evol. Microbiol.">
        <title>The Global Catalogue of Microorganisms (GCM) 10K type strain sequencing project: providing services to taxonomists for standard genome sequencing and annotation.</title>
        <authorList>
            <consortium name="The Broad Institute Genomics Platform"/>
            <consortium name="The Broad Institute Genome Sequencing Center for Infectious Disease"/>
            <person name="Wu L."/>
            <person name="Ma J."/>
        </authorList>
    </citation>
    <scope>NUCLEOTIDE SEQUENCE [LARGE SCALE GENOMIC DNA]</scope>
    <source>
        <strain evidence="13">JCM 16083</strain>
    </source>
</reference>
<dbReference type="Pfam" id="PF13424">
    <property type="entry name" value="TPR_12"/>
    <property type="match status" value="2"/>
</dbReference>
<evidence type="ECO:0000256" key="2">
    <source>
        <dbReference type="ARBA" id="ARBA00012438"/>
    </source>
</evidence>
<proteinExistence type="predicted"/>
<dbReference type="InterPro" id="IPR003594">
    <property type="entry name" value="HATPase_dom"/>
</dbReference>
<dbReference type="SUPFAM" id="SSF48452">
    <property type="entry name" value="TPR-like"/>
    <property type="match status" value="2"/>
</dbReference>
<evidence type="ECO:0000256" key="3">
    <source>
        <dbReference type="ARBA" id="ARBA00022553"/>
    </source>
</evidence>
<keyword evidence="4" id="KW-0808">Transferase</keyword>
<evidence type="ECO:0000313" key="13">
    <source>
        <dbReference type="Proteomes" id="UP001501126"/>
    </source>
</evidence>
<keyword evidence="6" id="KW-0418">Kinase</keyword>
<name>A0ABP3Y7A1_9FLAO</name>
<dbReference type="Gene3D" id="3.30.565.10">
    <property type="entry name" value="Histidine kinase-like ATPase, C-terminal domain"/>
    <property type="match status" value="1"/>
</dbReference>
<dbReference type="SMART" id="SM00387">
    <property type="entry name" value="HATPase_c"/>
    <property type="match status" value="1"/>
</dbReference>
<protein>
    <recommendedName>
        <fullName evidence="2">histidine kinase</fullName>
        <ecNumber evidence="2">2.7.13.3</ecNumber>
    </recommendedName>
</protein>
<dbReference type="PANTHER" id="PTHR41523">
    <property type="entry name" value="TWO-COMPONENT SYSTEM SENSOR PROTEIN"/>
    <property type="match status" value="1"/>
</dbReference>
<accession>A0ABP3Y7A1</accession>
<dbReference type="Proteomes" id="UP001501126">
    <property type="component" value="Unassembled WGS sequence"/>
</dbReference>
<dbReference type="EMBL" id="BAAAFH010000021">
    <property type="protein sequence ID" value="GAA0876084.1"/>
    <property type="molecule type" value="Genomic_DNA"/>
</dbReference>
<dbReference type="EC" id="2.7.13.3" evidence="2"/>
<dbReference type="RefSeq" id="WP_343788256.1">
    <property type="nucleotide sequence ID" value="NZ_BAAAFH010000021.1"/>
</dbReference>
<evidence type="ECO:0000256" key="6">
    <source>
        <dbReference type="ARBA" id="ARBA00022777"/>
    </source>
</evidence>
<dbReference type="Pfam" id="PF02518">
    <property type="entry name" value="HATPase_c"/>
    <property type="match status" value="1"/>
</dbReference>
<dbReference type="Gene3D" id="1.25.40.10">
    <property type="entry name" value="Tetratricopeptide repeat domain"/>
    <property type="match status" value="2"/>
</dbReference>
<evidence type="ECO:0000313" key="12">
    <source>
        <dbReference type="EMBL" id="GAA0876084.1"/>
    </source>
</evidence>
<dbReference type="Gene3D" id="3.30.450.20">
    <property type="entry name" value="PAS domain"/>
    <property type="match status" value="1"/>
</dbReference>
<dbReference type="PROSITE" id="PS50109">
    <property type="entry name" value="HIS_KIN"/>
    <property type="match status" value="1"/>
</dbReference>
<feature type="transmembrane region" description="Helical" evidence="10">
    <location>
        <begin position="350"/>
        <end position="369"/>
    </location>
</feature>
<keyword evidence="10" id="KW-0472">Membrane</keyword>
<feature type="domain" description="Histidine kinase" evidence="11">
    <location>
        <begin position="399"/>
        <end position="591"/>
    </location>
</feature>
<feature type="repeat" description="TPR" evidence="8">
    <location>
        <begin position="182"/>
        <end position="215"/>
    </location>
</feature>
<evidence type="ECO:0000256" key="7">
    <source>
        <dbReference type="ARBA" id="ARBA00022840"/>
    </source>
</evidence>
<dbReference type="InterPro" id="IPR019734">
    <property type="entry name" value="TPR_rpt"/>
</dbReference>
<dbReference type="Pfam" id="PF13181">
    <property type="entry name" value="TPR_8"/>
    <property type="match status" value="1"/>
</dbReference>
<dbReference type="InterPro" id="IPR005467">
    <property type="entry name" value="His_kinase_dom"/>
</dbReference>
<evidence type="ECO:0000256" key="8">
    <source>
        <dbReference type="PROSITE-ProRule" id="PRU00339"/>
    </source>
</evidence>
<feature type="coiled-coil region" evidence="9">
    <location>
        <begin position="297"/>
        <end position="347"/>
    </location>
</feature>
<keyword evidence="5" id="KW-0547">Nucleotide-binding</keyword>
<organism evidence="12 13">
    <name type="scientific">Wandonia haliotis</name>
    <dbReference type="NCBI Taxonomy" id="574963"/>
    <lineage>
        <taxon>Bacteria</taxon>
        <taxon>Pseudomonadati</taxon>
        <taxon>Bacteroidota</taxon>
        <taxon>Flavobacteriia</taxon>
        <taxon>Flavobacteriales</taxon>
        <taxon>Crocinitomicaceae</taxon>
        <taxon>Wandonia</taxon>
    </lineage>
</organism>
<keyword evidence="9" id="KW-0175">Coiled coil</keyword>
<feature type="repeat" description="TPR" evidence="8">
    <location>
        <begin position="102"/>
        <end position="135"/>
    </location>
</feature>
<keyword evidence="13" id="KW-1185">Reference proteome</keyword>
<keyword evidence="8" id="KW-0802">TPR repeat</keyword>
<gene>
    <name evidence="12" type="ORF">GCM10009118_24940</name>
</gene>
<comment type="catalytic activity">
    <reaction evidence="1">
        <text>ATP + protein L-histidine = ADP + protein N-phospho-L-histidine.</text>
        <dbReference type="EC" id="2.7.13.3"/>
    </reaction>
</comment>
<dbReference type="SMART" id="SM00028">
    <property type="entry name" value="TPR"/>
    <property type="match status" value="5"/>
</dbReference>